<keyword evidence="3" id="KW-0833">Ubl conjugation pathway</keyword>
<comment type="caution">
    <text evidence="11">The sequence shown here is derived from an EMBL/GenBank/DDBJ whole genome shotgun (WGS) entry which is preliminary data.</text>
</comment>
<dbReference type="PROSITE" id="PS50088">
    <property type="entry name" value="ANK_REPEAT"/>
    <property type="match status" value="4"/>
</dbReference>
<accession>A0A1V4L0L0</accession>
<evidence type="ECO:0000256" key="9">
    <source>
        <dbReference type="SAM" id="MobiDB-lite"/>
    </source>
</evidence>
<dbReference type="UniPathway" id="UPA00143"/>
<dbReference type="STRING" id="372326.A0A1V4L0L0"/>
<evidence type="ECO:0000256" key="8">
    <source>
        <dbReference type="PROSITE-ProRule" id="PRU00023"/>
    </source>
</evidence>
<evidence type="ECO:0000259" key="10">
    <source>
        <dbReference type="SMART" id="SM00969"/>
    </source>
</evidence>
<feature type="repeat" description="ANK" evidence="8">
    <location>
        <begin position="195"/>
        <end position="227"/>
    </location>
</feature>
<dbReference type="GO" id="GO:0016567">
    <property type="term" value="P:protein ubiquitination"/>
    <property type="evidence" value="ECO:0007669"/>
    <property type="project" value="UniProtKB-UniPathway"/>
</dbReference>
<dbReference type="Pfam" id="PF12796">
    <property type="entry name" value="Ank_2"/>
    <property type="match status" value="2"/>
</dbReference>
<dbReference type="FunFam" id="1.25.40.20:FF:000096">
    <property type="entry name" value="Ankyrin repeat and SOCS box containing 12"/>
    <property type="match status" value="1"/>
</dbReference>
<dbReference type="Gene3D" id="1.25.40.20">
    <property type="entry name" value="Ankyrin repeat-containing domain"/>
    <property type="match status" value="1"/>
</dbReference>
<comment type="function">
    <text evidence="5">Probable substrate-recognition component of a SCF-like ECS (Elongin-Cullin-SOCS-box protein) E3 ubiquitin-protein ligase complex which mediates the ubiquitination and subsequent proteasomal degradation of target proteins.</text>
</comment>
<evidence type="ECO:0000256" key="3">
    <source>
        <dbReference type="ARBA" id="ARBA00022786"/>
    </source>
</evidence>
<dbReference type="SMART" id="SM00248">
    <property type="entry name" value="ANK"/>
    <property type="match status" value="5"/>
</dbReference>
<dbReference type="PANTHER" id="PTHR24133">
    <property type="entry name" value="ANKYRIN DOMAIN-CONTAINING"/>
    <property type="match status" value="1"/>
</dbReference>
<feature type="region of interest" description="Disordered" evidence="9">
    <location>
        <begin position="1"/>
        <end position="26"/>
    </location>
</feature>
<evidence type="ECO:0000256" key="4">
    <source>
        <dbReference type="ARBA" id="ARBA00023043"/>
    </source>
</evidence>
<evidence type="ECO:0000313" key="12">
    <source>
        <dbReference type="Proteomes" id="UP000190648"/>
    </source>
</evidence>
<keyword evidence="4 8" id="KW-0040">ANK repeat</keyword>
<dbReference type="OrthoDB" id="539213at2759"/>
<feature type="repeat" description="ANK" evidence="8">
    <location>
        <begin position="241"/>
        <end position="269"/>
    </location>
</feature>
<evidence type="ECO:0000256" key="2">
    <source>
        <dbReference type="ARBA" id="ARBA00022737"/>
    </source>
</evidence>
<organism evidence="11 12">
    <name type="scientific">Patagioenas fasciata monilis</name>
    <dbReference type="NCBI Taxonomy" id="372326"/>
    <lineage>
        <taxon>Eukaryota</taxon>
        <taxon>Metazoa</taxon>
        <taxon>Chordata</taxon>
        <taxon>Craniata</taxon>
        <taxon>Vertebrata</taxon>
        <taxon>Euteleostomi</taxon>
        <taxon>Archelosauria</taxon>
        <taxon>Archosauria</taxon>
        <taxon>Dinosauria</taxon>
        <taxon>Saurischia</taxon>
        <taxon>Theropoda</taxon>
        <taxon>Coelurosauria</taxon>
        <taxon>Aves</taxon>
        <taxon>Neognathae</taxon>
        <taxon>Neoaves</taxon>
        <taxon>Columbimorphae</taxon>
        <taxon>Columbiformes</taxon>
        <taxon>Columbidae</taxon>
        <taxon>Patagioenas</taxon>
    </lineage>
</organism>
<proteinExistence type="predicted"/>
<dbReference type="PROSITE" id="PS50297">
    <property type="entry name" value="ANK_REP_REGION"/>
    <property type="match status" value="4"/>
</dbReference>
<comment type="subunit">
    <text evidence="6">Interacts with CUL5 and RNF7.</text>
</comment>
<dbReference type="InterPro" id="IPR001496">
    <property type="entry name" value="SOCS_box"/>
</dbReference>
<gene>
    <name evidence="11" type="primary">ASB12</name>
    <name evidence="11" type="ORF">AV530_003915</name>
</gene>
<dbReference type="InterPro" id="IPR036770">
    <property type="entry name" value="Ankyrin_rpt-contain_sf"/>
</dbReference>
<name>A0A1V4L0L0_PATFA</name>
<reference evidence="11 12" key="1">
    <citation type="submission" date="2016-02" db="EMBL/GenBank/DDBJ databases">
        <title>Band-tailed pigeon sequencing and assembly.</title>
        <authorList>
            <person name="Soares A.E."/>
            <person name="Novak B.J."/>
            <person name="Rice E.S."/>
            <person name="O'Connell B."/>
            <person name="Chang D."/>
            <person name="Weber S."/>
            <person name="Shapiro B."/>
        </authorList>
    </citation>
    <scope>NUCLEOTIDE SEQUENCE [LARGE SCALE GENOMIC DNA]</scope>
    <source>
        <strain evidence="11">BTP2013</strain>
        <tissue evidence="11">Blood</tissue>
    </source>
</reference>
<feature type="domain" description="SOCS box" evidence="10">
    <location>
        <begin position="334"/>
        <end position="374"/>
    </location>
</feature>
<keyword evidence="2" id="KW-0677">Repeat</keyword>
<evidence type="ECO:0000256" key="1">
    <source>
        <dbReference type="ARBA" id="ARBA00004906"/>
    </source>
</evidence>
<evidence type="ECO:0000313" key="11">
    <source>
        <dbReference type="EMBL" id="OPJ89767.1"/>
    </source>
</evidence>
<keyword evidence="12" id="KW-1185">Reference proteome</keyword>
<dbReference type="AlphaFoldDB" id="A0A1V4L0L0"/>
<feature type="repeat" description="ANK" evidence="8">
    <location>
        <begin position="129"/>
        <end position="161"/>
    </location>
</feature>
<protein>
    <recommendedName>
        <fullName evidence="7">Ankyrin repeat and SOCS box protein 12</fullName>
    </recommendedName>
</protein>
<evidence type="ECO:0000256" key="6">
    <source>
        <dbReference type="ARBA" id="ARBA00065032"/>
    </source>
</evidence>
<dbReference type="SMART" id="SM00969">
    <property type="entry name" value="SOCS_box"/>
    <property type="match status" value="1"/>
</dbReference>
<evidence type="ECO:0000256" key="5">
    <source>
        <dbReference type="ARBA" id="ARBA00059401"/>
    </source>
</evidence>
<dbReference type="SUPFAM" id="SSF48403">
    <property type="entry name" value="Ankyrin repeat"/>
    <property type="match status" value="1"/>
</dbReference>
<dbReference type="EMBL" id="LSYS01001150">
    <property type="protein sequence ID" value="OPJ89767.1"/>
    <property type="molecule type" value="Genomic_DNA"/>
</dbReference>
<dbReference type="PANTHER" id="PTHR24133:SF33">
    <property type="entry name" value="ANKYRIN, ISOFORM B"/>
    <property type="match status" value="1"/>
</dbReference>
<sequence length="375" mass="41541">MERVGSGSGSCLEQREPTTGPPLARSACCEHHPPPKGAWTTFFSSRTPHISGFTIYDESSTWEKEQRKMSLMDITKMFSMLQPREDEEDNGESEELNRAVLEDDYRTLDQLLSQDRYKKFINRKSGWGVPSTPLRLAATKGHVRSVEVLLAHGAEVDSLDVKAQTPLFMAVSNGHRECVKVLLEAGASPAGSVYNNCSPLLIAARDGDVDILRQLLDHGAETNVQARLPEWAANSAACSGPLYLAAVYGHLECFKLLLLYGADPDYNCTEERVIAQIKEPKTLLETCLRHGCRSKFIELLIDFGANVHLPDITVDKTAPHSEGLELLLQARAHPKSLMSQSRLAMRRLLKQTGHPHALGELSIPVALVNYLQHQP</sequence>
<evidence type="ECO:0000256" key="7">
    <source>
        <dbReference type="ARBA" id="ARBA00067431"/>
    </source>
</evidence>
<dbReference type="InterPro" id="IPR002110">
    <property type="entry name" value="Ankyrin_rpt"/>
</dbReference>
<dbReference type="Pfam" id="PF07525">
    <property type="entry name" value="SOCS_box"/>
    <property type="match status" value="1"/>
</dbReference>
<feature type="repeat" description="ANK" evidence="8">
    <location>
        <begin position="162"/>
        <end position="188"/>
    </location>
</feature>
<comment type="pathway">
    <text evidence="1">Protein modification; protein ubiquitination.</text>
</comment>
<dbReference type="Proteomes" id="UP000190648">
    <property type="component" value="Unassembled WGS sequence"/>
</dbReference>
<dbReference type="InterPro" id="IPR052391">
    <property type="entry name" value="E3_Ligase-Neurotoxin"/>
</dbReference>